<feature type="domain" description="SGNH hydrolase-type esterase" evidence="2">
    <location>
        <begin position="82"/>
        <end position="247"/>
    </location>
</feature>
<dbReference type="CDD" id="cd04501">
    <property type="entry name" value="SGNH_hydrolase_like_4"/>
    <property type="match status" value="1"/>
</dbReference>
<evidence type="ECO:0000256" key="1">
    <source>
        <dbReference type="SAM" id="SignalP"/>
    </source>
</evidence>
<keyword evidence="1" id="KW-0732">Signal</keyword>
<dbReference type="PANTHER" id="PTHR30383:SF5">
    <property type="entry name" value="SGNH HYDROLASE-TYPE ESTERASE DOMAIN-CONTAINING PROTEIN"/>
    <property type="match status" value="1"/>
</dbReference>
<protein>
    <submittedName>
        <fullName evidence="3">SGNH/GDSL hydrolase family protein</fullName>
    </submittedName>
</protein>
<dbReference type="InterPro" id="IPR036514">
    <property type="entry name" value="SGNH_hydro_sf"/>
</dbReference>
<evidence type="ECO:0000313" key="3">
    <source>
        <dbReference type="EMBL" id="XBH13345.1"/>
    </source>
</evidence>
<dbReference type="GO" id="GO:0004622">
    <property type="term" value="F:phosphatidylcholine lysophospholipase activity"/>
    <property type="evidence" value="ECO:0007669"/>
    <property type="project" value="TreeGrafter"/>
</dbReference>
<feature type="chain" id="PRO_5043918849" evidence="1">
    <location>
        <begin position="19"/>
        <end position="263"/>
    </location>
</feature>
<dbReference type="RefSeq" id="WP_348269774.1">
    <property type="nucleotide sequence ID" value="NZ_CP121195.1"/>
</dbReference>
<sequence>MKMFARVLLFACVPFVTAGSYGQAPAPASTATAVPAPAVDTATAKEIASMQAKLNDWPQLARYSAENAALPPVAPGEQRVVFYGDSITDGWGRRPETGTFFPGKPYVNRGISGQTTPQMVVRFRQDVIDLHPAAVLILAGTNDVAGNTGPMTPEMTEDNFRSMADLAHANGIKVILASITPAFDYPWKRGLEPAPKIRALNAWLKDYCEQHGYTYLDYYTSLTDAEGGMKPGISFDGVHPNEKGYAIMAPLAQAAIDQTLGGK</sequence>
<dbReference type="SUPFAM" id="SSF52266">
    <property type="entry name" value="SGNH hydrolase"/>
    <property type="match status" value="1"/>
</dbReference>
<dbReference type="InterPro" id="IPR051532">
    <property type="entry name" value="Ester_Hydrolysis_Enzymes"/>
</dbReference>
<dbReference type="Pfam" id="PF13472">
    <property type="entry name" value="Lipase_GDSL_2"/>
    <property type="match status" value="1"/>
</dbReference>
<reference evidence="3" key="1">
    <citation type="submission" date="2023-03" db="EMBL/GenBank/DDBJ databases">
        <title>Edaphobacter sp.</title>
        <authorList>
            <person name="Huber K.J."/>
            <person name="Papendorf J."/>
            <person name="Pilke C."/>
            <person name="Bunk B."/>
            <person name="Sproeer C."/>
            <person name="Pester M."/>
        </authorList>
    </citation>
    <scope>NUCLEOTIDE SEQUENCE</scope>
    <source>
        <strain evidence="3">DSM 109920</strain>
    </source>
</reference>
<feature type="signal peptide" evidence="1">
    <location>
        <begin position="1"/>
        <end position="18"/>
    </location>
</feature>
<accession>A0AAU7D6Z7</accession>
<dbReference type="PANTHER" id="PTHR30383">
    <property type="entry name" value="THIOESTERASE 1/PROTEASE 1/LYSOPHOSPHOLIPASE L1"/>
    <property type="match status" value="1"/>
</dbReference>
<dbReference type="EMBL" id="CP121195">
    <property type="protein sequence ID" value="XBH13345.1"/>
    <property type="molecule type" value="Genomic_DNA"/>
</dbReference>
<proteinExistence type="predicted"/>
<gene>
    <name evidence="3" type="ORF">P8936_16900</name>
</gene>
<evidence type="ECO:0000259" key="2">
    <source>
        <dbReference type="Pfam" id="PF13472"/>
    </source>
</evidence>
<organism evidence="3">
    <name type="scientific">Edaphobacter paludis</name>
    <dbReference type="NCBI Taxonomy" id="3035702"/>
    <lineage>
        <taxon>Bacteria</taxon>
        <taxon>Pseudomonadati</taxon>
        <taxon>Acidobacteriota</taxon>
        <taxon>Terriglobia</taxon>
        <taxon>Terriglobales</taxon>
        <taxon>Acidobacteriaceae</taxon>
        <taxon>Edaphobacter</taxon>
    </lineage>
</organism>
<keyword evidence="3" id="KW-0378">Hydrolase</keyword>
<dbReference type="InterPro" id="IPR013830">
    <property type="entry name" value="SGNH_hydro"/>
</dbReference>
<dbReference type="AlphaFoldDB" id="A0AAU7D6Z7"/>
<name>A0AAU7D6Z7_9BACT</name>
<dbReference type="Gene3D" id="3.40.50.1110">
    <property type="entry name" value="SGNH hydrolase"/>
    <property type="match status" value="1"/>
</dbReference>